<dbReference type="InterPro" id="IPR013162">
    <property type="entry name" value="CD80_C2-set"/>
</dbReference>
<comment type="subcellular location">
    <subcellularLocation>
        <location evidence="1">Membrane</location>
    </subcellularLocation>
</comment>
<keyword evidence="3" id="KW-1015">Disulfide bond</keyword>
<dbReference type="AlphaFoldDB" id="A0A8C4T4F4"/>
<evidence type="ECO:0000256" key="3">
    <source>
        <dbReference type="ARBA" id="ARBA00023157"/>
    </source>
</evidence>
<dbReference type="InterPro" id="IPR007110">
    <property type="entry name" value="Ig-like_dom"/>
</dbReference>
<protein>
    <recommendedName>
        <fullName evidence="5">Ig-like domain-containing protein</fullName>
    </recommendedName>
</protein>
<keyword evidence="4" id="KW-0393">Immunoglobulin domain</keyword>
<evidence type="ECO:0000256" key="2">
    <source>
        <dbReference type="ARBA" id="ARBA00023136"/>
    </source>
</evidence>
<dbReference type="InterPro" id="IPR036179">
    <property type="entry name" value="Ig-like_dom_sf"/>
</dbReference>
<dbReference type="Gene3D" id="2.60.40.10">
    <property type="entry name" value="Immunoglobulins"/>
    <property type="match status" value="2"/>
</dbReference>
<name>A0A8C4T4F4_ERPCA</name>
<dbReference type="Pfam" id="PF08205">
    <property type="entry name" value="C2-set_2"/>
    <property type="match status" value="1"/>
</dbReference>
<dbReference type="SUPFAM" id="SSF48726">
    <property type="entry name" value="Immunoglobulin"/>
    <property type="match status" value="1"/>
</dbReference>
<dbReference type="Proteomes" id="UP000694620">
    <property type="component" value="Unassembled WGS sequence"/>
</dbReference>
<accession>A0A8C4T4F4</accession>
<organism evidence="6 7">
    <name type="scientific">Erpetoichthys calabaricus</name>
    <name type="common">Rope fish</name>
    <name type="synonym">Calamoichthys calabaricus</name>
    <dbReference type="NCBI Taxonomy" id="27687"/>
    <lineage>
        <taxon>Eukaryota</taxon>
        <taxon>Metazoa</taxon>
        <taxon>Chordata</taxon>
        <taxon>Craniata</taxon>
        <taxon>Vertebrata</taxon>
        <taxon>Euteleostomi</taxon>
        <taxon>Actinopterygii</taxon>
        <taxon>Polypteriformes</taxon>
        <taxon>Polypteridae</taxon>
        <taxon>Erpetoichthys</taxon>
    </lineage>
</organism>
<sequence>MEHWRRVGALLVFSNYRYKCIYRFDLPYFTITFTDYLLRSLPKHNILDALFTSELSRGNLSLSLSNVLFADEGEFKCILITLGSFKCVSVPSDHYSAPIVYGPSAGLNKSEVNFTCKSTGGHPEPKVQWSVNKKPLEDSGRVKTTVSRDSIGLYNVTSVLTVNVTRDVSVTCTVENERLRERRTSAEIQCEFILYESRRAKKKKLPPNQVCDVCFVLMTLGCVAPERRKWRGSWKNGEELWKTEG</sequence>
<feature type="domain" description="Ig-like" evidence="5">
    <location>
        <begin position="91"/>
        <end position="189"/>
    </location>
</feature>
<dbReference type="InterPro" id="IPR013783">
    <property type="entry name" value="Ig-like_fold"/>
</dbReference>
<dbReference type="PANTHER" id="PTHR24100">
    <property type="entry name" value="BUTYROPHILIN"/>
    <property type="match status" value="1"/>
</dbReference>
<reference evidence="6" key="1">
    <citation type="submission" date="2025-08" db="UniProtKB">
        <authorList>
            <consortium name="Ensembl"/>
        </authorList>
    </citation>
    <scope>IDENTIFICATION</scope>
</reference>
<keyword evidence="2" id="KW-0472">Membrane</keyword>
<evidence type="ECO:0000256" key="1">
    <source>
        <dbReference type="ARBA" id="ARBA00004370"/>
    </source>
</evidence>
<evidence type="ECO:0000313" key="6">
    <source>
        <dbReference type="Ensembl" id="ENSECRP00000026269.1"/>
    </source>
</evidence>
<dbReference type="PANTHER" id="PTHR24100:SF151">
    <property type="entry name" value="ICOS LIGAND"/>
    <property type="match status" value="1"/>
</dbReference>
<dbReference type="Ensembl" id="ENSECRT00000026815.1">
    <property type="protein sequence ID" value="ENSECRP00000026269.1"/>
    <property type="gene ID" value="ENSECRG00000017743.1"/>
</dbReference>
<dbReference type="GO" id="GO:0009897">
    <property type="term" value="C:external side of plasma membrane"/>
    <property type="evidence" value="ECO:0007669"/>
    <property type="project" value="TreeGrafter"/>
</dbReference>
<dbReference type="GO" id="GO:0050852">
    <property type="term" value="P:T cell receptor signaling pathway"/>
    <property type="evidence" value="ECO:0007669"/>
    <property type="project" value="TreeGrafter"/>
</dbReference>
<proteinExistence type="predicted"/>
<dbReference type="GeneTree" id="ENSGT00980000202141"/>
<dbReference type="GO" id="GO:0005102">
    <property type="term" value="F:signaling receptor binding"/>
    <property type="evidence" value="ECO:0007669"/>
    <property type="project" value="TreeGrafter"/>
</dbReference>
<dbReference type="GO" id="GO:0001817">
    <property type="term" value="P:regulation of cytokine production"/>
    <property type="evidence" value="ECO:0007669"/>
    <property type="project" value="TreeGrafter"/>
</dbReference>
<evidence type="ECO:0000313" key="7">
    <source>
        <dbReference type="Proteomes" id="UP000694620"/>
    </source>
</evidence>
<reference evidence="6" key="2">
    <citation type="submission" date="2025-09" db="UniProtKB">
        <authorList>
            <consortium name="Ensembl"/>
        </authorList>
    </citation>
    <scope>IDENTIFICATION</scope>
</reference>
<evidence type="ECO:0000256" key="4">
    <source>
        <dbReference type="ARBA" id="ARBA00023319"/>
    </source>
</evidence>
<dbReference type="PROSITE" id="PS50835">
    <property type="entry name" value="IG_LIKE"/>
    <property type="match status" value="1"/>
</dbReference>
<evidence type="ECO:0000259" key="5">
    <source>
        <dbReference type="PROSITE" id="PS50835"/>
    </source>
</evidence>
<keyword evidence="7" id="KW-1185">Reference proteome</keyword>
<dbReference type="InterPro" id="IPR050504">
    <property type="entry name" value="IgSF_BTN/MOG"/>
</dbReference>